<evidence type="ECO:0000313" key="1">
    <source>
        <dbReference type="EMBL" id="AGS35180.1"/>
    </source>
</evidence>
<proteinExistence type="predicted"/>
<keyword evidence="2" id="KW-1185">Reference proteome</keyword>
<dbReference type="InterPro" id="IPR019660">
    <property type="entry name" value="Put_sensory_transdc_reg_YbjN"/>
</dbReference>
<organism evidence="1 2">
    <name type="scientific">Corynebacterium maris DSM 45190</name>
    <dbReference type="NCBI Taxonomy" id="1224163"/>
    <lineage>
        <taxon>Bacteria</taxon>
        <taxon>Bacillati</taxon>
        <taxon>Actinomycetota</taxon>
        <taxon>Actinomycetes</taxon>
        <taxon>Mycobacteriales</taxon>
        <taxon>Corynebacteriaceae</taxon>
        <taxon>Corynebacterium</taxon>
    </lineage>
</organism>
<evidence type="ECO:0008006" key="3">
    <source>
        <dbReference type="Google" id="ProtNLM"/>
    </source>
</evidence>
<dbReference type="AlphaFoldDB" id="S5T3F8"/>
<accession>S5T3F8</accession>
<dbReference type="Pfam" id="PF10722">
    <property type="entry name" value="YbjN"/>
    <property type="match status" value="2"/>
</dbReference>
<protein>
    <recommendedName>
        <fullName evidence="3">YbjN domain-containing protein</fullName>
    </recommendedName>
</protein>
<name>S5T3F8_9CORY</name>
<dbReference type="HOGENOM" id="CLU_047685_0_0_11"/>
<dbReference type="STRING" id="1224163.B841_08535"/>
<dbReference type="OrthoDB" id="4420706at2"/>
<dbReference type="KEGG" id="cmd:B841_08535"/>
<reference evidence="1 2" key="1">
    <citation type="submission" date="2012-11" db="EMBL/GenBank/DDBJ databases">
        <title>The complete genome sequence of Corynebacterium maris Coryn-1 (=DSM 45190).</title>
        <authorList>
            <person name="Schaffert L."/>
            <person name="Albersmeier A."/>
            <person name="Kalinowski J."/>
            <person name="Ruckert C."/>
        </authorList>
    </citation>
    <scope>NUCLEOTIDE SEQUENCE [LARGE SCALE GENOMIC DNA]</scope>
    <source>
        <strain evidence="2">Coryn-1</strain>
    </source>
</reference>
<dbReference type="PATRIC" id="fig|1224163.3.peg.1715"/>
<dbReference type="EMBL" id="CP003924">
    <property type="protein sequence ID" value="AGS35180.1"/>
    <property type="molecule type" value="Genomic_DNA"/>
</dbReference>
<dbReference type="RefSeq" id="WP_020935113.1">
    <property type="nucleotide sequence ID" value="NC_021915.1"/>
</dbReference>
<dbReference type="Proteomes" id="UP000015388">
    <property type="component" value="Chromosome"/>
</dbReference>
<evidence type="ECO:0000313" key="2">
    <source>
        <dbReference type="Proteomes" id="UP000015388"/>
    </source>
</evidence>
<gene>
    <name evidence="1" type="ORF">B841_08535</name>
</gene>
<dbReference type="eggNOG" id="ENOG5032N1F">
    <property type="taxonomic scope" value="Bacteria"/>
</dbReference>
<sequence>MGRRSAPSPGPGPVRPVTVRRAKEAADSFGFQSLADEDRLLFPWLDHLMTVTVEGGGAAQATLRPEALVCRTRLRRRLDFSAVDRVVDVLNEWNAQSLSPTMSMALGGDLDDGGVDLHLCSMSLTGPGLSDEQLATVMSVAVETSVLAVSHLLEHFPELSTPDTDEAEQDRRRQDSAAFLEGGDWDAAAESLFPSPAESRIEHPSGKNFIGLPEPAPSLEPEPVTLPRIDGILADLDIPNTATTDEVVIAWINSVLFGFFVDNGPSYLVKAHWNPNLDPASRMRVALVCNDFNVAAGKAGAKAYAHLGDDGVQVRVEYTVPAGDGLTDAQLDHMTAVAVSQLLYAVHTVSAAVTGTSAVGWPGP</sequence>